<dbReference type="RefSeq" id="WP_226752043.1">
    <property type="nucleotide sequence ID" value="NZ_JAEINI020000012.1"/>
</dbReference>
<reference evidence="4 5" key="1">
    <citation type="submission" date="2021-10" db="EMBL/GenBank/DDBJ databases">
        <title>Alishewanella koreense sp. nov. isolated from seawater of southwestern coast in South Korea and the proposal for the reclassification of Rheinheimera perlucida and Rheinheimera tuosuensis as Arsukibacterium perlucida and Arsukibacterium tuosuensis.</title>
        <authorList>
            <person name="Kim K.H."/>
            <person name="Ruan W."/>
            <person name="Kim K.R."/>
            <person name="Baek J.H."/>
            <person name="Jeon C.O."/>
        </authorList>
    </citation>
    <scope>NUCLEOTIDE SEQUENCE [LARGE SCALE GENOMIC DNA]</scope>
    <source>
        <strain evidence="4 5">16-MA</strain>
    </source>
</reference>
<protein>
    <submittedName>
        <fullName evidence="4">TIGR03503 family protein</fullName>
    </submittedName>
</protein>
<keyword evidence="3" id="KW-0732">Signal</keyword>
<keyword evidence="5" id="KW-1185">Reference proteome</keyword>
<proteinExistence type="predicted"/>
<evidence type="ECO:0000313" key="4">
    <source>
        <dbReference type="EMBL" id="MCB5227983.1"/>
    </source>
</evidence>
<sequence length="472" mass="52548">MARLMLLCFMLCNVFVLTVAAQQDSTLPVATPESASAQTPEPLMRMLADLPLRNQIPLLDNRFRIDDGIESITLVFFRRPGSASIVLVRPDGSKVFYNTAKQNNIRWFDGPSYDLIEITQPMPGPWQAVGRVLPESKILVLTDVELDVDPLPKPMMVGETFKLTARMLQDGKAINAREFKDILSLQVVFTSTNDKRYENFGRGMVEVANFRDDGRGYDISARDGIFTGEINLVFGQGEWIPRFIVRTPLYTREVEQSAVIIEPSPITLNVQMATKAEQSHIIMLDANSDLVDVDSLLFQGQIQYPDGDMQSFSLVEPTTTKQLQVDNRGHGSYILNMAVFGQMRDGREFVLNLPEERFLVAMLAQEAPDLGPADTATEAIVEVAEPVATEVPWLWIILINLFILVLGAVAIWFVLSGKQFSRLMFWRKKTEPAATAAGNKTATAAKVDNTANKKSAKKKDGEDILDLSMPDG</sequence>
<accession>A0ABS8C778</accession>
<keyword evidence="2" id="KW-0812">Transmembrane</keyword>
<name>A0ABS8C778_9ALTE</name>
<evidence type="ECO:0000256" key="1">
    <source>
        <dbReference type="SAM" id="MobiDB-lite"/>
    </source>
</evidence>
<keyword evidence="2" id="KW-0472">Membrane</keyword>
<organism evidence="4 5">
    <name type="scientific">Alishewanella maricola</name>
    <dbReference type="NCBI Taxonomy" id="2795740"/>
    <lineage>
        <taxon>Bacteria</taxon>
        <taxon>Pseudomonadati</taxon>
        <taxon>Pseudomonadota</taxon>
        <taxon>Gammaproteobacteria</taxon>
        <taxon>Alteromonadales</taxon>
        <taxon>Alteromonadaceae</taxon>
        <taxon>Alishewanella</taxon>
    </lineage>
</organism>
<feature type="signal peptide" evidence="3">
    <location>
        <begin position="1"/>
        <end position="21"/>
    </location>
</feature>
<feature type="chain" id="PRO_5047134485" evidence="3">
    <location>
        <begin position="22"/>
        <end position="472"/>
    </location>
</feature>
<evidence type="ECO:0000256" key="2">
    <source>
        <dbReference type="SAM" id="Phobius"/>
    </source>
</evidence>
<dbReference type="InterPro" id="IPR020010">
    <property type="entry name" value="CHP03503"/>
</dbReference>
<evidence type="ECO:0000256" key="3">
    <source>
        <dbReference type="SAM" id="SignalP"/>
    </source>
</evidence>
<evidence type="ECO:0000313" key="5">
    <source>
        <dbReference type="Proteomes" id="UP000633814"/>
    </source>
</evidence>
<dbReference type="Proteomes" id="UP000633814">
    <property type="component" value="Unassembled WGS sequence"/>
</dbReference>
<comment type="caution">
    <text evidence="4">The sequence shown here is derived from an EMBL/GenBank/DDBJ whole genome shotgun (WGS) entry which is preliminary data.</text>
</comment>
<feature type="region of interest" description="Disordered" evidence="1">
    <location>
        <begin position="448"/>
        <end position="472"/>
    </location>
</feature>
<gene>
    <name evidence="4" type="ORF">JAO78_014285</name>
</gene>
<feature type="transmembrane region" description="Helical" evidence="2">
    <location>
        <begin position="393"/>
        <end position="415"/>
    </location>
</feature>
<keyword evidence="2" id="KW-1133">Transmembrane helix</keyword>
<dbReference type="NCBIfam" id="TIGR03503">
    <property type="entry name" value="TIGR03503 family protein"/>
    <property type="match status" value="1"/>
</dbReference>
<dbReference type="EMBL" id="JAEINI020000012">
    <property type="protein sequence ID" value="MCB5227983.1"/>
    <property type="molecule type" value="Genomic_DNA"/>
</dbReference>